<evidence type="ECO:0000256" key="3">
    <source>
        <dbReference type="ARBA" id="ARBA00009014"/>
    </source>
</evidence>
<accession>A0A918S7P2</accession>
<reference evidence="13" key="1">
    <citation type="journal article" date="2014" name="Int. J. Syst. Evol. Microbiol.">
        <title>Complete genome sequence of Corynebacterium casei LMG S-19264T (=DSM 44701T), isolated from a smear-ripened cheese.</title>
        <authorList>
            <consortium name="US DOE Joint Genome Institute (JGI-PGF)"/>
            <person name="Walter F."/>
            <person name="Albersmeier A."/>
            <person name="Kalinowski J."/>
            <person name="Ruckert C."/>
        </authorList>
    </citation>
    <scope>NUCLEOTIDE SEQUENCE</scope>
    <source>
        <strain evidence="13">KCTC 32437</strain>
    </source>
</reference>
<comment type="function">
    <text evidence="1 11">Catalyzes the reversible adenylation of nicotinate mononucleotide (NaMN) to nicotinic acid adenine dinucleotide (NaAD).</text>
</comment>
<reference evidence="13" key="2">
    <citation type="submission" date="2020-09" db="EMBL/GenBank/DDBJ databases">
        <authorList>
            <person name="Sun Q."/>
            <person name="Kim S."/>
        </authorList>
    </citation>
    <scope>NUCLEOTIDE SEQUENCE</scope>
    <source>
        <strain evidence="13">KCTC 32437</strain>
    </source>
</reference>
<evidence type="ECO:0000256" key="10">
    <source>
        <dbReference type="ARBA" id="ARBA00048721"/>
    </source>
</evidence>
<dbReference type="GO" id="GO:0004515">
    <property type="term" value="F:nicotinate-nucleotide adenylyltransferase activity"/>
    <property type="evidence" value="ECO:0007669"/>
    <property type="project" value="UniProtKB-UniRule"/>
</dbReference>
<dbReference type="InterPro" id="IPR004821">
    <property type="entry name" value="Cyt_trans-like"/>
</dbReference>
<comment type="catalytic activity">
    <reaction evidence="10 11">
        <text>nicotinate beta-D-ribonucleotide + ATP + H(+) = deamido-NAD(+) + diphosphate</text>
        <dbReference type="Rhea" id="RHEA:22860"/>
        <dbReference type="ChEBI" id="CHEBI:15378"/>
        <dbReference type="ChEBI" id="CHEBI:30616"/>
        <dbReference type="ChEBI" id="CHEBI:33019"/>
        <dbReference type="ChEBI" id="CHEBI:57502"/>
        <dbReference type="ChEBI" id="CHEBI:58437"/>
        <dbReference type="EC" id="2.7.7.18"/>
    </reaction>
</comment>
<evidence type="ECO:0000313" key="13">
    <source>
        <dbReference type="EMBL" id="GHA24824.1"/>
    </source>
</evidence>
<comment type="caution">
    <text evidence="13">The sequence shown here is derived from an EMBL/GenBank/DDBJ whole genome shotgun (WGS) entry which is preliminary data.</text>
</comment>
<dbReference type="SUPFAM" id="SSF52374">
    <property type="entry name" value="Nucleotidylyl transferase"/>
    <property type="match status" value="1"/>
</dbReference>
<feature type="domain" description="Cytidyltransferase-like" evidence="12">
    <location>
        <begin position="5"/>
        <end position="184"/>
    </location>
</feature>
<keyword evidence="14" id="KW-1185">Reference proteome</keyword>
<evidence type="ECO:0000256" key="1">
    <source>
        <dbReference type="ARBA" id="ARBA00002324"/>
    </source>
</evidence>
<protein>
    <recommendedName>
        <fullName evidence="11">Probable nicotinate-nucleotide adenylyltransferase</fullName>
        <ecNumber evidence="11">2.7.7.18</ecNumber>
    </recommendedName>
    <alternativeName>
        <fullName evidence="11">Deamido-NAD(+) diphosphorylase</fullName>
    </alternativeName>
    <alternativeName>
        <fullName evidence="11">Deamido-NAD(+) pyrophosphorylase</fullName>
    </alternativeName>
    <alternativeName>
        <fullName evidence="11">Nicotinate mononucleotide adenylyltransferase</fullName>
        <shortName evidence="11">NaMN adenylyltransferase</shortName>
    </alternativeName>
</protein>
<dbReference type="Proteomes" id="UP000646579">
    <property type="component" value="Unassembled WGS sequence"/>
</dbReference>
<evidence type="ECO:0000256" key="8">
    <source>
        <dbReference type="ARBA" id="ARBA00022840"/>
    </source>
</evidence>
<dbReference type="GO" id="GO:0009435">
    <property type="term" value="P:NAD+ biosynthetic process"/>
    <property type="evidence" value="ECO:0007669"/>
    <property type="project" value="UniProtKB-UniRule"/>
</dbReference>
<keyword evidence="4 11" id="KW-0662">Pyridine nucleotide biosynthesis</keyword>
<evidence type="ECO:0000256" key="4">
    <source>
        <dbReference type="ARBA" id="ARBA00022642"/>
    </source>
</evidence>
<evidence type="ECO:0000256" key="2">
    <source>
        <dbReference type="ARBA" id="ARBA00005019"/>
    </source>
</evidence>
<dbReference type="EMBL" id="BMZE01000002">
    <property type="protein sequence ID" value="GHA24824.1"/>
    <property type="molecule type" value="Genomic_DNA"/>
</dbReference>
<dbReference type="HAMAP" id="MF_00244">
    <property type="entry name" value="NaMN_adenylyltr"/>
    <property type="match status" value="1"/>
</dbReference>
<dbReference type="Pfam" id="PF01467">
    <property type="entry name" value="CTP_transf_like"/>
    <property type="match status" value="1"/>
</dbReference>
<evidence type="ECO:0000256" key="11">
    <source>
        <dbReference type="HAMAP-Rule" id="MF_00244"/>
    </source>
</evidence>
<evidence type="ECO:0000313" key="14">
    <source>
        <dbReference type="Proteomes" id="UP000646579"/>
    </source>
</evidence>
<proteinExistence type="inferred from homology"/>
<keyword evidence="9 11" id="KW-0520">NAD</keyword>
<gene>
    <name evidence="11 13" type="primary">nadD</name>
    <name evidence="13" type="ORF">GCM10007989_20600</name>
</gene>
<evidence type="ECO:0000256" key="6">
    <source>
        <dbReference type="ARBA" id="ARBA00022695"/>
    </source>
</evidence>
<dbReference type="EC" id="2.7.7.18" evidence="11"/>
<comment type="pathway">
    <text evidence="2 11">Cofactor biosynthesis; NAD(+) biosynthesis; deamido-NAD(+) from nicotinate D-ribonucleotide: step 1/1.</text>
</comment>
<dbReference type="InterPro" id="IPR005248">
    <property type="entry name" value="NadD/NMNAT"/>
</dbReference>
<evidence type="ECO:0000256" key="5">
    <source>
        <dbReference type="ARBA" id="ARBA00022679"/>
    </source>
</evidence>
<dbReference type="NCBIfam" id="NF000843">
    <property type="entry name" value="PRK00071.2-2"/>
    <property type="match status" value="1"/>
</dbReference>
<sequence>MRIGLFGGSFNPAHEGHRLVAEQSLQRLRLDALWVLVTPGNPLKSHDDLRPLGERMAATKAIMAHPAITVTDIEAQLGFRYTYETVRFLRRRLFDRRLVWIMGADSMLHFHRWENWQEIAEGLPMAIYVRPGASRLAPTSRAARRYAHYRVAQEDASSLADRSPPAWVYLTGTSSTQSSTAIRNQRQTAT</sequence>
<keyword evidence="8 11" id="KW-0067">ATP-binding</keyword>
<keyword evidence="7 11" id="KW-0547">Nucleotide-binding</keyword>
<dbReference type="NCBIfam" id="NF000845">
    <property type="entry name" value="PRK00071.2-4"/>
    <property type="match status" value="1"/>
</dbReference>
<evidence type="ECO:0000256" key="9">
    <source>
        <dbReference type="ARBA" id="ARBA00023027"/>
    </source>
</evidence>
<dbReference type="AlphaFoldDB" id="A0A918S7P2"/>
<keyword evidence="5 11" id="KW-0808">Transferase</keyword>
<dbReference type="NCBIfam" id="TIGR00482">
    <property type="entry name" value="nicotinate (nicotinamide) nucleotide adenylyltransferase"/>
    <property type="match status" value="1"/>
</dbReference>
<organism evidence="13 14">
    <name type="scientific">Devosia pacifica</name>
    <dbReference type="NCBI Taxonomy" id="1335967"/>
    <lineage>
        <taxon>Bacteria</taxon>
        <taxon>Pseudomonadati</taxon>
        <taxon>Pseudomonadota</taxon>
        <taxon>Alphaproteobacteria</taxon>
        <taxon>Hyphomicrobiales</taxon>
        <taxon>Devosiaceae</taxon>
        <taxon>Devosia</taxon>
    </lineage>
</organism>
<name>A0A918S7P2_9HYPH</name>
<evidence type="ECO:0000256" key="7">
    <source>
        <dbReference type="ARBA" id="ARBA00022741"/>
    </source>
</evidence>
<dbReference type="InterPro" id="IPR014729">
    <property type="entry name" value="Rossmann-like_a/b/a_fold"/>
</dbReference>
<dbReference type="GO" id="GO:0005524">
    <property type="term" value="F:ATP binding"/>
    <property type="evidence" value="ECO:0007669"/>
    <property type="project" value="UniProtKB-KW"/>
</dbReference>
<dbReference type="Gene3D" id="3.40.50.620">
    <property type="entry name" value="HUPs"/>
    <property type="match status" value="1"/>
</dbReference>
<dbReference type="PANTHER" id="PTHR39321:SF3">
    <property type="entry name" value="PHOSPHOPANTETHEINE ADENYLYLTRANSFERASE"/>
    <property type="match status" value="1"/>
</dbReference>
<dbReference type="PANTHER" id="PTHR39321">
    <property type="entry name" value="NICOTINATE-NUCLEOTIDE ADENYLYLTRANSFERASE-RELATED"/>
    <property type="match status" value="1"/>
</dbReference>
<comment type="similarity">
    <text evidence="3 11">Belongs to the NadD family.</text>
</comment>
<dbReference type="CDD" id="cd02165">
    <property type="entry name" value="NMNAT"/>
    <property type="match status" value="1"/>
</dbReference>
<keyword evidence="6 11" id="KW-0548">Nucleotidyltransferase</keyword>
<evidence type="ECO:0000259" key="12">
    <source>
        <dbReference type="Pfam" id="PF01467"/>
    </source>
</evidence>